<sequence>MSTFHRSGVKVVSGHQSSYLPWYGFFEKIYKSDVFAIHDTAQFEKKGFLNRNRIKTSQGPMWLTVPLQMKNYKDIRLRDMKIDQEQDWRKKHWMAIKMNYAKAPYFEEYQMFFKDVYQREWEYLHDLNMFIIDFFLRELRISTPICYVSELECQNEKKSDFVLALCKELGADHYYSGSQGSDYLIESDFDKSGITIEYQQIRAIQYPQLFGEHIPHLSMLDMLMNCGADISETLIKGGQYDESNGICGAPGR</sequence>
<reference evidence="1 2" key="1">
    <citation type="submission" date="2020-02" db="EMBL/GenBank/DDBJ databases">
        <title>Genome sequencing, annotation and comparative genomic analysis of Bacillus tequilensis EA-CB0015, an effective biological control agent against Pseudocercospora fijiensis in banana plants.</title>
        <authorList>
            <person name="Cuellar-Gaviria T.Z."/>
            <person name="Ju K.-S."/>
            <person name="Villegas-Escobar V."/>
        </authorList>
    </citation>
    <scope>NUCLEOTIDE SEQUENCE [LARGE SCALE GENOMIC DNA]</scope>
    <source>
        <strain evidence="1 2">EA-CB0015</strain>
    </source>
</reference>
<accession>A0A6H0WPK7</accession>
<evidence type="ECO:0000313" key="1">
    <source>
        <dbReference type="EMBL" id="QIW81427.1"/>
    </source>
</evidence>
<dbReference type="Pfam" id="PF08889">
    <property type="entry name" value="WbqC"/>
    <property type="match status" value="1"/>
</dbReference>
<name>A0A6H0WPK7_9BACI</name>
<proteinExistence type="predicted"/>
<dbReference type="AlphaFoldDB" id="A0A6H0WPK7"/>
<gene>
    <name evidence="1" type="ORF">G4P54_17380</name>
</gene>
<evidence type="ECO:0000313" key="2">
    <source>
        <dbReference type="Proteomes" id="UP000501914"/>
    </source>
</evidence>
<dbReference type="OrthoDB" id="3611744at2"/>
<dbReference type="EMBL" id="CP048852">
    <property type="protein sequence ID" value="QIW81427.1"/>
    <property type="molecule type" value="Genomic_DNA"/>
</dbReference>
<organism evidence="1 2">
    <name type="scientific">Bacillus tequilensis</name>
    <dbReference type="NCBI Taxonomy" id="227866"/>
    <lineage>
        <taxon>Bacteria</taxon>
        <taxon>Bacillati</taxon>
        <taxon>Bacillota</taxon>
        <taxon>Bacilli</taxon>
        <taxon>Bacillales</taxon>
        <taxon>Bacillaceae</taxon>
        <taxon>Bacillus</taxon>
    </lineage>
</organism>
<protein>
    <submittedName>
        <fullName evidence="1">WbqC family protein</fullName>
    </submittedName>
</protein>
<dbReference type="InterPro" id="IPR014985">
    <property type="entry name" value="WbqC"/>
</dbReference>
<keyword evidence="2" id="KW-1185">Reference proteome</keyword>
<dbReference type="KEGG" id="bteq:G4P54_17380"/>
<dbReference type="Proteomes" id="UP000501914">
    <property type="component" value="Chromosome"/>
</dbReference>
<dbReference type="RefSeq" id="WP_024713495.1">
    <property type="nucleotide sequence ID" value="NZ_CP048852.1"/>
</dbReference>